<proteinExistence type="predicted"/>
<reference evidence="1" key="1">
    <citation type="journal article" date="2015" name="Genome Announc.">
        <title>Draft Genome Sequence of Thiostrepton-Producing Streptomyces azureus ATCC 14921.</title>
        <authorList>
            <person name="Sakihara K."/>
            <person name="Maeda J."/>
            <person name="Tashiro K."/>
            <person name="Fujino Y."/>
            <person name="Kuhara S."/>
            <person name="Ohshima T."/>
            <person name="Ogata S."/>
            <person name="Doi K."/>
        </authorList>
    </citation>
    <scope>NUCLEOTIDE SEQUENCE [LARGE SCALE GENOMIC DNA]</scope>
    <source>
        <strain evidence="1">ATCC14921</strain>
    </source>
</reference>
<organism evidence="1 2">
    <name type="scientific">Streptomyces azureus</name>
    <dbReference type="NCBI Taxonomy" id="146537"/>
    <lineage>
        <taxon>Bacteria</taxon>
        <taxon>Bacillati</taxon>
        <taxon>Actinomycetota</taxon>
        <taxon>Actinomycetes</taxon>
        <taxon>Kitasatosporales</taxon>
        <taxon>Streptomycetaceae</taxon>
        <taxon>Streptomyces</taxon>
    </lineage>
</organism>
<dbReference type="PATRIC" id="fig|146537.3.peg.2071"/>
<keyword evidence="2" id="KW-1185">Reference proteome</keyword>
<sequence>MYGAQLRKRAARRNVEDAVLPWGSGRGDGGRCDTERLGQQGAGVGAGRRVGDDVLDHDLLDAGRLGHLLDLAPDGGGTAREGSRMVRVSFRS</sequence>
<protein>
    <submittedName>
        <fullName evidence="1">Uncharacterized protein</fullName>
    </submittedName>
</protein>
<name>A0A0K8PH56_STRAJ</name>
<dbReference type="AlphaFoldDB" id="A0A0K8PH56"/>
<dbReference type="Proteomes" id="UP000053859">
    <property type="component" value="Unassembled WGS sequence"/>
</dbReference>
<evidence type="ECO:0000313" key="1">
    <source>
        <dbReference type="EMBL" id="GAP47225.1"/>
    </source>
</evidence>
<gene>
    <name evidence="1" type="ORF">SAZU_1962</name>
</gene>
<dbReference type="EMBL" id="DF968230">
    <property type="protein sequence ID" value="GAP47225.1"/>
    <property type="molecule type" value="Genomic_DNA"/>
</dbReference>
<evidence type="ECO:0000313" key="2">
    <source>
        <dbReference type="Proteomes" id="UP000053859"/>
    </source>
</evidence>
<accession>A0A0K8PH56</accession>